<dbReference type="OrthoDB" id="341924at2759"/>
<reference evidence="3" key="1">
    <citation type="submission" date="2020-12" db="EMBL/GenBank/DDBJ databases">
        <title>Metabolic potential, ecology and presence of endohyphal bacteria is reflected in genomic diversity of Mucoromycotina.</title>
        <authorList>
            <person name="Muszewska A."/>
            <person name="Okrasinska A."/>
            <person name="Steczkiewicz K."/>
            <person name="Drgas O."/>
            <person name="Orlowska M."/>
            <person name="Perlinska-Lenart U."/>
            <person name="Aleksandrzak-Piekarczyk T."/>
            <person name="Szatraj K."/>
            <person name="Zielenkiewicz U."/>
            <person name="Pilsyk S."/>
            <person name="Malc E."/>
            <person name="Mieczkowski P."/>
            <person name="Kruszewska J.S."/>
            <person name="Biernat P."/>
            <person name="Pawlowska J."/>
        </authorList>
    </citation>
    <scope>NUCLEOTIDE SEQUENCE</scope>
    <source>
        <strain evidence="3">CBS 226.32</strain>
    </source>
</reference>
<evidence type="ECO:0000313" key="3">
    <source>
        <dbReference type="EMBL" id="KAG2209135.1"/>
    </source>
</evidence>
<dbReference type="AlphaFoldDB" id="A0A8H7V6L8"/>
<sequence>MAKRYKMFSFLIPVTLEAFVGFLLEFSINLVSCPFLLELVQEKNKQLLPLIPEKYGINCSIVPDAPPPPKPTVEKSNSMMVDAQEAPVKFESTSSQPTVTTSTFNEQSKRGRDAMEDDDYDF</sequence>
<comment type="caution">
    <text evidence="3">The sequence shown here is derived from an EMBL/GenBank/DDBJ whole genome shotgun (WGS) entry which is preliminary data.</text>
</comment>
<evidence type="ECO:0000313" key="4">
    <source>
        <dbReference type="Proteomes" id="UP000650833"/>
    </source>
</evidence>
<organism evidence="3 4">
    <name type="scientific">Mucor plumbeus</name>
    <dbReference type="NCBI Taxonomy" id="97098"/>
    <lineage>
        <taxon>Eukaryota</taxon>
        <taxon>Fungi</taxon>
        <taxon>Fungi incertae sedis</taxon>
        <taxon>Mucoromycota</taxon>
        <taxon>Mucoromycotina</taxon>
        <taxon>Mucoromycetes</taxon>
        <taxon>Mucorales</taxon>
        <taxon>Mucorineae</taxon>
        <taxon>Mucoraceae</taxon>
        <taxon>Mucor</taxon>
    </lineage>
</organism>
<evidence type="ECO:0000256" key="1">
    <source>
        <dbReference type="SAM" id="MobiDB-lite"/>
    </source>
</evidence>
<protein>
    <submittedName>
        <fullName evidence="3">Uncharacterized protein</fullName>
    </submittedName>
</protein>
<proteinExistence type="predicted"/>
<gene>
    <name evidence="3" type="ORF">INT46_004643</name>
</gene>
<accession>A0A8H7V6L8</accession>
<feature type="transmembrane region" description="Helical" evidence="2">
    <location>
        <begin position="7"/>
        <end position="28"/>
    </location>
</feature>
<feature type="compositionally biased region" description="Low complexity" evidence="1">
    <location>
        <begin position="92"/>
        <end position="103"/>
    </location>
</feature>
<name>A0A8H7V6L8_9FUNG</name>
<keyword evidence="2" id="KW-0472">Membrane</keyword>
<evidence type="ECO:0000256" key="2">
    <source>
        <dbReference type="SAM" id="Phobius"/>
    </source>
</evidence>
<keyword evidence="2" id="KW-0812">Transmembrane</keyword>
<dbReference type="Proteomes" id="UP000650833">
    <property type="component" value="Unassembled WGS sequence"/>
</dbReference>
<keyword evidence="2" id="KW-1133">Transmembrane helix</keyword>
<dbReference type="EMBL" id="JAEPRC010000099">
    <property type="protein sequence ID" value="KAG2209135.1"/>
    <property type="molecule type" value="Genomic_DNA"/>
</dbReference>
<keyword evidence="4" id="KW-1185">Reference proteome</keyword>
<feature type="region of interest" description="Disordered" evidence="1">
    <location>
        <begin position="87"/>
        <end position="122"/>
    </location>
</feature>